<protein>
    <submittedName>
        <fullName evidence="1">Uncharacterized protein</fullName>
    </submittedName>
</protein>
<proteinExistence type="predicted"/>
<evidence type="ECO:0000313" key="2">
    <source>
        <dbReference type="Proteomes" id="UP001140066"/>
    </source>
</evidence>
<organism evidence="1 2">
    <name type="scientific">Coemansia linderi</name>
    <dbReference type="NCBI Taxonomy" id="2663919"/>
    <lineage>
        <taxon>Eukaryota</taxon>
        <taxon>Fungi</taxon>
        <taxon>Fungi incertae sedis</taxon>
        <taxon>Zoopagomycota</taxon>
        <taxon>Kickxellomycotina</taxon>
        <taxon>Kickxellomycetes</taxon>
        <taxon>Kickxellales</taxon>
        <taxon>Kickxellaceae</taxon>
        <taxon>Coemansia</taxon>
    </lineage>
</organism>
<name>A0ACC1KFM0_9FUNG</name>
<keyword evidence="2" id="KW-1185">Reference proteome</keyword>
<gene>
    <name evidence="1" type="ORF">GGI18_002695</name>
</gene>
<feature type="non-terminal residue" evidence="1">
    <location>
        <position position="1"/>
    </location>
</feature>
<reference evidence="1" key="1">
    <citation type="submission" date="2022-07" db="EMBL/GenBank/DDBJ databases">
        <title>Phylogenomic reconstructions and comparative analyses of Kickxellomycotina fungi.</title>
        <authorList>
            <person name="Reynolds N.K."/>
            <person name="Stajich J.E."/>
            <person name="Barry K."/>
            <person name="Grigoriev I.V."/>
            <person name="Crous P."/>
            <person name="Smith M.E."/>
        </authorList>
    </citation>
    <scope>NUCLEOTIDE SEQUENCE</scope>
    <source>
        <strain evidence="1">BCRC 34191</strain>
    </source>
</reference>
<evidence type="ECO:0000313" key="1">
    <source>
        <dbReference type="EMBL" id="KAJ2788916.1"/>
    </source>
</evidence>
<comment type="caution">
    <text evidence="1">The sequence shown here is derived from an EMBL/GenBank/DDBJ whole genome shotgun (WGS) entry which is preliminary data.</text>
</comment>
<dbReference type="Proteomes" id="UP001140066">
    <property type="component" value="Unassembled WGS sequence"/>
</dbReference>
<accession>A0ACC1KFM0</accession>
<dbReference type="EMBL" id="JANBUK010000724">
    <property type="protein sequence ID" value="KAJ2788916.1"/>
    <property type="molecule type" value="Genomic_DNA"/>
</dbReference>
<sequence>ALKGRFSNATVLDKISAELDNLKQTGSITDYANRFQILAARLQLDDNEELRRKFARGLRTNGRVQLAMRDPPTLAESIRLAIRYELAYMGATAIPNRAAAPTRVVQRQIRDENAMDVDIMAADEGAEELDINAVQSAPRYHARNGERERCRAQGLCFRCKQHGHRSFECPDRLNAQQ</sequence>